<evidence type="ECO:0000313" key="1">
    <source>
        <dbReference type="Proteomes" id="UP000035642"/>
    </source>
</evidence>
<reference evidence="1" key="1">
    <citation type="submission" date="2012-09" db="EMBL/GenBank/DDBJ databases">
        <authorList>
            <person name="Martin A.A."/>
        </authorList>
    </citation>
    <scope>NUCLEOTIDE SEQUENCE</scope>
</reference>
<evidence type="ECO:0000313" key="2">
    <source>
        <dbReference type="WBParaSite" id="ACAC_0001096201-mRNA-1"/>
    </source>
</evidence>
<accession>A0A0K0DI70</accession>
<sequence length="259" mass="29223">LIIASLGSIYVTSFTIHSCATVFVANDSFAGVAVSDRIEFSNIANIKMERRESQKRERERDMIHSGRLIFEPYAFRNLLQSPKQLVIHKCSLPVVLPNSFTGLSHMEHLWIRNSTIGRLSTNSFYHLTHVNYLYFRDVTIGRIEQRAFGKMYSVDHLFMGGTMQVDSADGWLLAGSSVEEVLLEGVFGEIDEAFILDANVHVVTIRDSMLRLQSRDELTTTTSDTQIQLYPQPQTALQVTNVTMNALVPALLTYFNKVG</sequence>
<dbReference type="InterPro" id="IPR032675">
    <property type="entry name" value="LRR_dom_sf"/>
</dbReference>
<dbReference type="AlphaFoldDB" id="A0A0K0DI70"/>
<keyword evidence="1" id="KW-1185">Reference proteome</keyword>
<dbReference type="Proteomes" id="UP000035642">
    <property type="component" value="Unassembled WGS sequence"/>
</dbReference>
<protein>
    <submittedName>
        <fullName evidence="2">FAS1 domain-containing protein</fullName>
    </submittedName>
</protein>
<dbReference type="STRING" id="6313.A0A0K0DI70"/>
<proteinExistence type="predicted"/>
<dbReference type="WBParaSite" id="ACAC_0001096201-mRNA-1">
    <property type="protein sequence ID" value="ACAC_0001096201-mRNA-1"/>
    <property type="gene ID" value="ACAC_0001096201"/>
</dbReference>
<dbReference type="SUPFAM" id="SSF52058">
    <property type="entry name" value="L domain-like"/>
    <property type="match status" value="1"/>
</dbReference>
<organism evidence="1 2">
    <name type="scientific">Angiostrongylus cantonensis</name>
    <name type="common">Rat lungworm</name>
    <dbReference type="NCBI Taxonomy" id="6313"/>
    <lineage>
        <taxon>Eukaryota</taxon>
        <taxon>Metazoa</taxon>
        <taxon>Ecdysozoa</taxon>
        <taxon>Nematoda</taxon>
        <taxon>Chromadorea</taxon>
        <taxon>Rhabditida</taxon>
        <taxon>Rhabditina</taxon>
        <taxon>Rhabditomorpha</taxon>
        <taxon>Strongyloidea</taxon>
        <taxon>Metastrongylidae</taxon>
        <taxon>Angiostrongylus</taxon>
    </lineage>
</organism>
<reference evidence="2" key="2">
    <citation type="submission" date="2016-04" db="UniProtKB">
        <authorList>
            <consortium name="WormBaseParasite"/>
        </authorList>
    </citation>
    <scope>IDENTIFICATION</scope>
</reference>
<name>A0A0K0DI70_ANGCA</name>
<dbReference type="Gene3D" id="3.80.10.10">
    <property type="entry name" value="Ribonuclease Inhibitor"/>
    <property type="match status" value="1"/>
</dbReference>